<feature type="compositionally biased region" description="Low complexity" evidence="3">
    <location>
        <begin position="702"/>
        <end position="714"/>
    </location>
</feature>
<feature type="region of interest" description="Disordered" evidence="3">
    <location>
        <begin position="429"/>
        <end position="467"/>
    </location>
</feature>
<feature type="compositionally biased region" description="Polar residues" evidence="3">
    <location>
        <begin position="607"/>
        <end position="641"/>
    </location>
</feature>
<comment type="similarity">
    <text evidence="1">Belongs to the SPT2 family.</text>
</comment>
<feature type="compositionally biased region" description="Basic and acidic residues" evidence="3">
    <location>
        <begin position="429"/>
        <end position="448"/>
    </location>
</feature>
<dbReference type="PANTHER" id="PTHR22691:SF12">
    <property type="entry name" value="OS11G0296800 PROTEIN"/>
    <property type="match status" value="1"/>
</dbReference>
<feature type="region of interest" description="Disordered" evidence="3">
    <location>
        <begin position="232"/>
        <end position="302"/>
    </location>
</feature>
<dbReference type="GO" id="GO:0042393">
    <property type="term" value="F:histone binding"/>
    <property type="evidence" value="ECO:0007669"/>
    <property type="project" value="TreeGrafter"/>
</dbReference>
<dbReference type="InterPro" id="IPR013256">
    <property type="entry name" value="Chromatin_SPT2"/>
</dbReference>
<feature type="region of interest" description="Disordered" evidence="3">
    <location>
        <begin position="339"/>
        <end position="416"/>
    </location>
</feature>
<feature type="compositionally biased region" description="Acidic residues" evidence="3">
    <location>
        <begin position="339"/>
        <end position="364"/>
    </location>
</feature>
<feature type="region of interest" description="Disordered" evidence="3">
    <location>
        <begin position="822"/>
        <end position="862"/>
    </location>
</feature>
<keyword evidence="5" id="KW-1185">Reference proteome</keyword>
<protein>
    <submittedName>
        <fullName evidence="4">Uncharacterized protein</fullName>
    </submittedName>
</protein>
<proteinExistence type="inferred from homology"/>
<sequence length="862" mass="95428">MVAPTSTLTPPPPPSETTATADPMSSAFEPDAPPEKPKLEEVGFQHSPYYNIRAVVANLRGRFLQVCQGADTQNKDAALEIAKEIKVIMELSKKMRLDLSAAAGHAAMDARNTSAGEIPSGEKNQVPSTGQTALFMCGTGEKVLLEPVISQIAAKRASVEIKHEVRPIEMPDYTKQTSQHMQGSYVIGGSPIGWNFIMWSGSKPIYYADATQALEHGKVCVPTAASLRRFAPATPPWPDPPLPGDRSAWLSSTAGESAVVSPTPSQQAPTPSPRWGLSSDPAASGGIGIGISPRPCSRTSRPCALRDCATDTAGILAEMGGYEYATNGYHRAMEDGYEDEYSQDEYEEEGSGAGEEYDQEDDEPPEGHQEFLEIRERLKDQIRQKALAASASTAGRSSSSYDRKPPSNFGSFFGPSKPVISQRVIEERKSMKELHNTMPVSRDRRPSGKEIPSSSKVQARPNGLHQKQKIVNEAKRKAEALKDNRDYSFLLSDDADIPSSSVEKPVSRYSLTQKSDCELSAMKSRAPTGQAARVSNGYGLKNKSSTQRYAERKEAGANRERAISPDNGRMHSVVRNGSSQATTSKAAHQKLPSKGPIANRPPMKGANDQSLRTNHQASKQSLSQNGRPPSSQSQKIQSASYGQRPHQHMQSQRPQQSLQSRRPQHSPHNPRSQQSQRPQQSLQRQRQQPSSQIDRLQSSEIQRPQSQSYRPQQSQERRPLSSQGHYSEQRRVQANDRAKPVERQIRHPSKPMPSQPISSSAMRDVHAKKKKLAKPRFNDGSEDEEDPLAMIRSMFRYDPSKYAGRDEDDSDMEADFATIEREEKRSARIARQEDEEQLRLIEEEERPDLFDSYSSPKDAKVK</sequence>
<feature type="region of interest" description="Disordered" evidence="3">
    <location>
        <begin position="495"/>
        <end position="514"/>
    </location>
</feature>
<evidence type="ECO:0000313" key="5">
    <source>
        <dbReference type="Proteomes" id="UP000729402"/>
    </source>
</evidence>
<feature type="region of interest" description="Disordered" evidence="3">
    <location>
        <begin position="1"/>
        <end position="41"/>
    </location>
</feature>
<feature type="compositionally biased region" description="Low complexity" evidence="3">
    <location>
        <begin position="648"/>
        <end position="692"/>
    </location>
</feature>
<feature type="compositionally biased region" description="Basic and acidic residues" evidence="3">
    <location>
        <begin position="822"/>
        <end position="841"/>
    </location>
</feature>
<dbReference type="PANTHER" id="PTHR22691">
    <property type="entry name" value="YEAST SPT2-RELATED"/>
    <property type="match status" value="1"/>
</dbReference>
<organism evidence="4 5">
    <name type="scientific">Zizania palustris</name>
    <name type="common">Northern wild rice</name>
    <dbReference type="NCBI Taxonomy" id="103762"/>
    <lineage>
        <taxon>Eukaryota</taxon>
        <taxon>Viridiplantae</taxon>
        <taxon>Streptophyta</taxon>
        <taxon>Embryophyta</taxon>
        <taxon>Tracheophyta</taxon>
        <taxon>Spermatophyta</taxon>
        <taxon>Magnoliopsida</taxon>
        <taxon>Liliopsida</taxon>
        <taxon>Poales</taxon>
        <taxon>Poaceae</taxon>
        <taxon>BOP clade</taxon>
        <taxon>Oryzoideae</taxon>
        <taxon>Oryzeae</taxon>
        <taxon>Zizaniinae</taxon>
        <taxon>Zizania</taxon>
    </lineage>
</organism>
<feature type="compositionally biased region" description="Basic and acidic residues" evidence="3">
    <location>
        <begin position="727"/>
        <end position="745"/>
    </location>
</feature>
<gene>
    <name evidence="4" type="ORF">GUJ93_ZPchr2177g28970</name>
</gene>
<keyword evidence="2" id="KW-0175">Coiled coil</keyword>
<dbReference type="Pfam" id="PF08243">
    <property type="entry name" value="SPT2"/>
    <property type="match status" value="1"/>
</dbReference>
<evidence type="ECO:0000313" key="4">
    <source>
        <dbReference type="EMBL" id="KAG8040022.1"/>
    </source>
</evidence>
<dbReference type="EMBL" id="JAAALK010001847">
    <property type="protein sequence ID" value="KAG8040022.1"/>
    <property type="molecule type" value="Genomic_DNA"/>
</dbReference>
<evidence type="ECO:0000256" key="1">
    <source>
        <dbReference type="ARBA" id="ARBA00006461"/>
    </source>
</evidence>
<feature type="region of interest" description="Disordered" evidence="3">
    <location>
        <begin position="520"/>
        <end position="788"/>
    </location>
</feature>
<dbReference type="GO" id="GO:0003677">
    <property type="term" value="F:DNA binding"/>
    <property type="evidence" value="ECO:0007669"/>
    <property type="project" value="TreeGrafter"/>
</dbReference>
<dbReference type="OrthoDB" id="6259853at2759"/>
<comment type="caution">
    <text evidence="4">The sequence shown here is derived from an EMBL/GenBank/DDBJ whole genome shotgun (WGS) entry which is preliminary data.</text>
</comment>
<feature type="compositionally biased region" description="Low complexity" evidence="3">
    <location>
        <begin position="386"/>
        <end position="400"/>
    </location>
</feature>
<reference evidence="4" key="1">
    <citation type="journal article" date="2021" name="bioRxiv">
        <title>Whole Genome Assembly and Annotation of Northern Wild Rice, Zizania palustris L., Supports a Whole Genome Duplication in the Zizania Genus.</title>
        <authorList>
            <person name="Haas M."/>
            <person name="Kono T."/>
            <person name="Macchietto M."/>
            <person name="Millas R."/>
            <person name="McGilp L."/>
            <person name="Shao M."/>
            <person name="Duquette J."/>
            <person name="Hirsch C.N."/>
            <person name="Kimball J."/>
        </authorList>
    </citation>
    <scope>NUCLEOTIDE SEQUENCE</scope>
    <source>
        <tissue evidence="4">Fresh leaf tissue</tissue>
    </source>
</reference>
<feature type="compositionally biased region" description="Basic and acidic residues" evidence="3">
    <location>
        <begin position="549"/>
        <end position="563"/>
    </location>
</feature>
<evidence type="ECO:0000256" key="2">
    <source>
        <dbReference type="ARBA" id="ARBA00023054"/>
    </source>
</evidence>
<dbReference type="GO" id="GO:0006334">
    <property type="term" value="P:nucleosome assembly"/>
    <property type="evidence" value="ECO:0007669"/>
    <property type="project" value="TreeGrafter"/>
</dbReference>
<dbReference type="AlphaFoldDB" id="A0A8J5USQ6"/>
<dbReference type="Proteomes" id="UP000729402">
    <property type="component" value="Unassembled WGS sequence"/>
</dbReference>
<dbReference type="GO" id="GO:0006360">
    <property type="term" value="P:transcription by RNA polymerase I"/>
    <property type="evidence" value="ECO:0007669"/>
    <property type="project" value="TreeGrafter"/>
</dbReference>
<accession>A0A8J5USQ6</accession>
<evidence type="ECO:0000256" key="3">
    <source>
        <dbReference type="SAM" id="MobiDB-lite"/>
    </source>
</evidence>
<feature type="compositionally biased region" description="Polar residues" evidence="3">
    <location>
        <begin position="575"/>
        <end position="586"/>
    </location>
</feature>
<reference evidence="4" key="2">
    <citation type="submission" date="2021-02" db="EMBL/GenBank/DDBJ databases">
        <authorList>
            <person name="Kimball J.A."/>
            <person name="Haas M.W."/>
            <person name="Macchietto M."/>
            <person name="Kono T."/>
            <person name="Duquette J."/>
            <person name="Shao M."/>
        </authorList>
    </citation>
    <scope>NUCLEOTIDE SEQUENCE</scope>
    <source>
        <tissue evidence="4">Fresh leaf tissue</tissue>
    </source>
</reference>
<feature type="compositionally biased region" description="Pro residues" evidence="3">
    <location>
        <begin position="233"/>
        <end position="243"/>
    </location>
</feature>
<dbReference type="GO" id="GO:0005730">
    <property type="term" value="C:nucleolus"/>
    <property type="evidence" value="ECO:0007669"/>
    <property type="project" value="TreeGrafter"/>
</dbReference>
<name>A0A8J5USQ6_ZIZPA</name>
<dbReference type="SMART" id="SM00784">
    <property type="entry name" value="SPT2"/>
    <property type="match status" value="1"/>
</dbReference>
<feature type="compositionally biased region" description="Basic and acidic residues" evidence="3">
    <location>
        <begin position="365"/>
        <end position="383"/>
    </location>
</feature>